<dbReference type="GO" id="GO:0005886">
    <property type="term" value="C:plasma membrane"/>
    <property type="evidence" value="ECO:0007669"/>
    <property type="project" value="UniProtKB-SubCell"/>
</dbReference>
<feature type="transmembrane region" description="Helical" evidence="8">
    <location>
        <begin position="102"/>
        <end position="128"/>
    </location>
</feature>
<evidence type="ECO:0000256" key="7">
    <source>
        <dbReference type="SAM" id="MobiDB-lite"/>
    </source>
</evidence>
<feature type="transmembrane region" description="Helical" evidence="8">
    <location>
        <begin position="335"/>
        <end position="353"/>
    </location>
</feature>
<proteinExistence type="predicted"/>
<dbReference type="GO" id="GO:0022857">
    <property type="term" value="F:transmembrane transporter activity"/>
    <property type="evidence" value="ECO:0007669"/>
    <property type="project" value="InterPro"/>
</dbReference>
<feature type="transmembrane region" description="Helical" evidence="8">
    <location>
        <begin position="168"/>
        <end position="188"/>
    </location>
</feature>
<feature type="transmembrane region" description="Helical" evidence="8">
    <location>
        <begin position="209"/>
        <end position="230"/>
    </location>
</feature>
<name>A0A2T1C1F2_9CYAN</name>
<feature type="transmembrane region" description="Helical" evidence="8">
    <location>
        <begin position="365"/>
        <end position="382"/>
    </location>
</feature>
<dbReference type="EMBL" id="PVWJ01000078">
    <property type="protein sequence ID" value="PSB01998.1"/>
    <property type="molecule type" value="Genomic_DNA"/>
</dbReference>
<reference evidence="9 10" key="2">
    <citation type="submission" date="2018-03" db="EMBL/GenBank/DDBJ databases">
        <title>The ancient ancestry and fast evolution of plastids.</title>
        <authorList>
            <person name="Moore K.R."/>
            <person name="Magnabosco C."/>
            <person name="Momper L."/>
            <person name="Gold D.A."/>
            <person name="Bosak T."/>
            <person name="Fournier G.P."/>
        </authorList>
    </citation>
    <scope>NUCLEOTIDE SEQUENCE [LARGE SCALE GENOMIC DNA]</scope>
    <source>
        <strain evidence="9 10">CCAP 1448/3</strain>
    </source>
</reference>
<dbReference type="Proteomes" id="UP000238762">
    <property type="component" value="Unassembled WGS sequence"/>
</dbReference>
<dbReference type="PANTHER" id="PTHR43266:SF2">
    <property type="entry name" value="MAJOR FACILITATOR SUPERFAMILY (MFS) PROFILE DOMAIN-CONTAINING PROTEIN"/>
    <property type="match status" value="1"/>
</dbReference>
<keyword evidence="3" id="KW-1003">Cell membrane</keyword>
<gene>
    <name evidence="9" type="ORF">C7B64_15495</name>
</gene>
<evidence type="ECO:0000256" key="5">
    <source>
        <dbReference type="ARBA" id="ARBA00022989"/>
    </source>
</evidence>
<evidence type="ECO:0000313" key="9">
    <source>
        <dbReference type="EMBL" id="PSB01998.1"/>
    </source>
</evidence>
<dbReference type="Pfam" id="PF07690">
    <property type="entry name" value="MFS_1"/>
    <property type="match status" value="1"/>
</dbReference>
<feature type="transmembrane region" description="Helical" evidence="8">
    <location>
        <begin position="452"/>
        <end position="474"/>
    </location>
</feature>
<feature type="compositionally biased region" description="Polar residues" evidence="7">
    <location>
        <begin position="1"/>
        <end position="22"/>
    </location>
</feature>
<dbReference type="RefSeq" id="WP_106289563.1">
    <property type="nucleotide sequence ID" value="NZ_CAWNTC010000106.1"/>
</dbReference>
<reference evidence="9 10" key="1">
    <citation type="submission" date="2018-02" db="EMBL/GenBank/DDBJ databases">
        <authorList>
            <person name="Cohen D.B."/>
            <person name="Kent A.D."/>
        </authorList>
    </citation>
    <scope>NUCLEOTIDE SEQUENCE [LARGE SCALE GENOMIC DNA]</scope>
    <source>
        <strain evidence="9 10">CCAP 1448/3</strain>
    </source>
</reference>
<keyword evidence="10" id="KW-1185">Reference proteome</keyword>
<dbReference type="PANTHER" id="PTHR43266">
    <property type="entry name" value="MACROLIDE-EFFLUX PROTEIN"/>
    <property type="match status" value="1"/>
</dbReference>
<feature type="transmembrane region" description="Helical" evidence="8">
    <location>
        <begin position="135"/>
        <end position="156"/>
    </location>
</feature>
<evidence type="ECO:0000313" key="10">
    <source>
        <dbReference type="Proteomes" id="UP000238762"/>
    </source>
</evidence>
<evidence type="ECO:0000256" key="3">
    <source>
        <dbReference type="ARBA" id="ARBA00022475"/>
    </source>
</evidence>
<dbReference type="InterPro" id="IPR036259">
    <property type="entry name" value="MFS_trans_sf"/>
</dbReference>
<evidence type="ECO:0000256" key="4">
    <source>
        <dbReference type="ARBA" id="ARBA00022692"/>
    </source>
</evidence>
<evidence type="ECO:0000256" key="8">
    <source>
        <dbReference type="SAM" id="Phobius"/>
    </source>
</evidence>
<dbReference type="OrthoDB" id="9775268at2"/>
<evidence type="ECO:0000256" key="6">
    <source>
        <dbReference type="ARBA" id="ARBA00023136"/>
    </source>
</evidence>
<dbReference type="Gene3D" id="1.20.1250.20">
    <property type="entry name" value="MFS general substrate transporter like domains"/>
    <property type="match status" value="2"/>
</dbReference>
<dbReference type="CDD" id="cd06173">
    <property type="entry name" value="MFS_MefA_like"/>
    <property type="match status" value="1"/>
</dbReference>
<dbReference type="AlphaFoldDB" id="A0A2T1C1F2"/>
<feature type="transmembrane region" description="Helical" evidence="8">
    <location>
        <begin position="78"/>
        <end position="96"/>
    </location>
</feature>
<sequence>MRLSESEPTTPQPKTDISQELSALNLGEEKPTSPVDKTPIAENIPTAISEGESNIGFGPVLRNRNFLTLWSGQVFSQLADKIYLVLIIAIVANRFQSENQTISGWVSALMMAFTIPAVLFGSLAGVYVDRWPKKLVLIGTNLLRGALVLSIPLLLAAAKGVSLGGLPLGFYILLVITLAVSTLTQLFAPAEQATIPMLVAKDNLLSANSLYTTTMIGSLIVGFAVGQPVLDLADHLFQYIGLPWNVGKELVVGGSYTLAGLILIFLNGKEAKLPLPGESPHVLQDIKDGVDYINRQPRIRSALIQLIILFSVFASMTVLVVRLAEIIPGMKASQFGFLLAAGGVGMGLGAAFLGHYGQKFPASRLTFYGSIGFAASLIGLSFFNHSLWGSLVMMALMGLSAAPIAIPMQTTIQGETPEEMRGKVFGLQNNATNIALSLPLAFTGVAETFLGLQVVLIVLAAIVLAGRLLTWYICRTGANT</sequence>
<comment type="subcellular location">
    <subcellularLocation>
        <location evidence="1">Cell membrane</location>
        <topology evidence="1">Multi-pass membrane protein</topology>
    </subcellularLocation>
</comment>
<protein>
    <submittedName>
        <fullName evidence="9">Arabinose efflux permease</fullName>
    </submittedName>
</protein>
<organism evidence="9 10">
    <name type="scientific">Merismopedia glauca CCAP 1448/3</name>
    <dbReference type="NCBI Taxonomy" id="1296344"/>
    <lineage>
        <taxon>Bacteria</taxon>
        <taxon>Bacillati</taxon>
        <taxon>Cyanobacteriota</taxon>
        <taxon>Cyanophyceae</taxon>
        <taxon>Synechococcales</taxon>
        <taxon>Merismopediaceae</taxon>
        <taxon>Merismopedia</taxon>
    </lineage>
</organism>
<keyword evidence="6 8" id="KW-0472">Membrane</keyword>
<feature type="transmembrane region" description="Helical" evidence="8">
    <location>
        <begin position="250"/>
        <end position="266"/>
    </location>
</feature>
<keyword evidence="2" id="KW-0813">Transport</keyword>
<keyword evidence="4 8" id="KW-0812">Transmembrane</keyword>
<accession>A0A2T1C1F2</accession>
<feature type="transmembrane region" description="Helical" evidence="8">
    <location>
        <begin position="302"/>
        <end position="323"/>
    </location>
</feature>
<evidence type="ECO:0000256" key="1">
    <source>
        <dbReference type="ARBA" id="ARBA00004651"/>
    </source>
</evidence>
<keyword evidence="5 8" id="KW-1133">Transmembrane helix</keyword>
<dbReference type="SUPFAM" id="SSF103473">
    <property type="entry name" value="MFS general substrate transporter"/>
    <property type="match status" value="1"/>
</dbReference>
<feature type="region of interest" description="Disordered" evidence="7">
    <location>
        <begin position="1"/>
        <end position="39"/>
    </location>
</feature>
<dbReference type="InterPro" id="IPR011701">
    <property type="entry name" value="MFS"/>
</dbReference>
<comment type="caution">
    <text evidence="9">The sequence shown here is derived from an EMBL/GenBank/DDBJ whole genome shotgun (WGS) entry which is preliminary data.</text>
</comment>
<evidence type="ECO:0000256" key="2">
    <source>
        <dbReference type="ARBA" id="ARBA00022448"/>
    </source>
</evidence>